<feature type="non-terminal residue" evidence="2">
    <location>
        <position position="808"/>
    </location>
</feature>
<evidence type="ECO:0000256" key="1">
    <source>
        <dbReference type="ARBA" id="ARBA00022729"/>
    </source>
</evidence>
<dbReference type="PANTHER" id="PTHR30035">
    <property type="entry name" value="LIPOPROTEIN VACJ-RELATED"/>
    <property type="match status" value="1"/>
</dbReference>
<dbReference type="CDD" id="cd02440">
    <property type="entry name" value="AdoMet_MTases"/>
    <property type="match status" value="2"/>
</dbReference>
<sequence>MLNINNTIAKASNEAAKKLGISRTEFIRQAIIHELNFMFGSKIIRNSYSSIKDKIKSCYHSCQNFPSWYMGEIFTYINYFADVKYKVTHLKETNLNLGIEHLYNNNLNDAIFRFKLVDKFFSTSDHQANYWLGWTYFLKNNYEKALYHLKKSSEADQVKLGNFLQTYNSLSEIPQQIWHQYRNFDVGGDYTKRFFVKNKVNLPYSFVSKVMSNITDLPDNYRILELGSNTGLVGCEVKKRFPDSFNFTGVESSEAMNIFALNMNTYDHVLEVSIPDFIKQNSNHYDVILSFCGLSFTKNLSAYFNDIYSIVDKLGYFAFCLPINKATNLSLKRKEFIFAITDIKEALNHQANYWLGWTYFLKNNYEKALYHLKKSSEADQVKLGNFLQTYNSLSEIPQQIWHQYRNFDVGGDYTKRFFVKNKVNLPYSFVSKVMSNITDLPDNYRILELGSNTGLVGCEVKKRFPDSFNFTGVESSEAMNIFALNMNTYDHVLEVSIPDFIKQNSNHYDVILSFCGLSFTKNLSAYFNDIYSIVDKLGYFAFCLPINKATNLSLKRKEFIFAITDIKEALSKTKFTILSSEELAIEKNDKYYMNTQDSEDFQYVYNDRNGCIQVYDPYEKLNRKIFAFNSVLDYLFLRPITMGYKRVTNDYTKTRVRSFLDNINMPLTAVNYGLQMNYDQTMKSLWRFLINSTFGIGGLFDVASKIGLKVTKQTLGNTLAHYGVGPGPYLVLPFIGSTNARDFTDPVFTNSYLNPIMYVVNRNFEMVVTSKQVIDTRLRLLPFTDYITRSSTDPYIAVRSATHQNRES</sequence>
<dbReference type="Gene3D" id="1.25.40.10">
    <property type="entry name" value="Tetratricopeptide repeat domain"/>
    <property type="match status" value="1"/>
</dbReference>
<dbReference type="InterPro" id="IPR029063">
    <property type="entry name" value="SAM-dependent_MTases_sf"/>
</dbReference>
<dbReference type="InterPro" id="IPR006597">
    <property type="entry name" value="Sel1-like"/>
</dbReference>
<dbReference type="SUPFAM" id="SSF53335">
    <property type="entry name" value="S-adenosyl-L-methionine-dependent methyltransferases"/>
    <property type="match status" value="2"/>
</dbReference>
<reference evidence="2" key="1">
    <citation type="submission" date="2022-07" db="EMBL/GenBank/DDBJ databases">
        <authorList>
            <person name="Trinca V."/>
            <person name="Uliana J.V.C."/>
            <person name="Torres T.T."/>
            <person name="Ward R.J."/>
            <person name="Monesi N."/>
        </authorList>
    </citation>
    <scope>NUCLEOTIDE SEQUENCE</scope>
    <source>
        <strain evidence="2">HSMRA1968</strain>
        <tissue evidence="2">Whole embryos</tissue>
    </source>
</reference>
<dbReference type="InterPro" id="IPR007428">
    <property type="entry name" value="MlaA"/>
</dbReference>
<comment type="caution">
    <text evidence="2">The sequence shown here is derived from an EMBL/GenBank/DDBJ whole genome shotgun (WGS) entry which is preliminary data.</text>
</comment>
<dbReference type="OrthoDB" id="10249511at2759"/>
<evidence type="ECO:0000313" key="2">
    <source>
        <dbReference type="EMBL" id="KAJ6645083.1"/>
    </source>
</evidence>
<dbReference type="Proteomes" id="UP001151699">
    <property type="component" value="Chromosome A"/>
</dbReference>
<keyword evidence="1" id="KW-0732">Signal</keyword>
<dbReference type="EMBL" id="WJQU01000001">
    <property type="protein sequence ID" value="KAJ6645083.1"/>
    <property type="molecule type" value="Genomic_DNA"/>
</dbReference>
<dbReference type="GO" id="GO:0016020">
    <property type="term" value="C:membrane"/>
    <property type="evidence" value="ECO:0007669"/>
    <property type="project" value="InterPro"/>
</dbReference>
<evidence type="ECO:0000313" key="3">
    <source>
        <dbReference type="Proteomes" id="UP001151699"/>
    </source>
</evidence>
<keyword evidence="3" id="KW-1185">Reference proteome</keyword>
<dbReference type="InterPro" id="IPR011990">
    <property type="entry name" value="TPR-like_helical_dom_sf"/>
</dbReference>
<dbReference type="GO" id="GO:0120010">
    <property type="term" value="P:intermembrane phospholipid transfer"/>
    <property type="evidence" value="ECO:0007669"/>
    <property type="project" value="TreeGrafter"/>
</dbReference>
<dbReference type="SUPFAM" id="SSF48452">
    <property type="entry name" value="TPR-like"/>
    <property type="match status" value="1"/>
</dbReference>
<dbReference type="PANTHER" id="PTHR30035:SF3">
    <property type="entry name" value="INTERMEMBRANE PHOSPHOLIPID TRANSPORT SYSTEM LIPOPROTEIN MLAA"/>
    <property type="match status" value="1"/>
</dbReference>
<dbReference type="Gene3D" id="3.40.50.150">
    <property type="entry name" value="Vaccinia Virus protein VP39"/>
    <property type="match status" value="2"/>
</dbReference>
<proteinExistence type="predicted"/>
<dbReference type="Pfam" id="PF04333">
    <property type="entry name" value="MlaA"/>
    <property type="match status" value="1"/>
</dbReference>
<accession>A0A9Q0S5S5</accession>
<dbReference type="PRINTS" id="PR01805">
    <property type="entry name" value="VACJLIPOPROT"/>
</dbReference>
<protein>
    <submittedName>
        <fullName evidence="2">Uncharacterized protein</fullName>
    </submittedName>
</protein>
<dbReference type="SMART" id="SM00671">
    <property type="entry name" value="SEL1"/>
    <property type="match status" value="2"/>
</dbReference>
<name>A0A9Q0S5S5_9DIPT</name>
<organism evidence="2 3">
    <name type="scientific">Pseudolycoriella hygida</name>
    <dbReference type="NCBI Taxonomy" id="35572"/>
    <lineage>
        <taxon>Eukaryota</taxon>
        <taxon>Metazoa</taxon>
        <taxon>Ecdysozoa</taxon>
        <taxon>Arthropoda</taxon>
        <taxon>Hexapoda</taxon>
        <taxon>Insecta</taxon>
        <taxon>Pterygota</taxon>
        <taxon>Neoptera</taxon>
        <taxon>Endopterygota</taxon>
        <taxon>Diptera</taxon>
        <taxon>Nematocera</taxon>
        <taxon>Sciaroidea</taxon>
        <taxon>Sciaridae</taxon>
        <taxon>Pseudolycoriella</taxon>
    </lineage>
</organism>
<gene>
    <name evidence="2" type="ORF">Bhyg_00284</name>
</gene>
<dbReference type="AlphaFoldDB" id="A0A9Q0S5S5"/>